<dbReference type="Proteomes" id="UP001241472">
    <property type="component" value="Unassembled WGS sequence"/>
</dbReference>
<keyword evidence="2" id="KW-1185">Reference proteome</keyword>
<proteinExistence type="predicted"/>
<dbReference type="RefSeq" id="WP_306831074.1">
    <property type="nucleotide sequence ID" value="NZ_JAUSRF010000002.1"/>
</dbReference>
<reference evidence="1 2" key="1">
    <citation type="submission" date="2023-07" db="EMBL/GenBank/DDBJ databases">
        <title>Sorghum-associated microbial communities from plants grown in Nebraska, USA.</title>
        <authorList>
            <person name="Schachtman D."/>
        </authorList>
    </citation>
    <scope>NUCLEOTIDE SEQUENCE [LARGE SCALE GENOMIC DNA]</scope>
    <source>
        <strain evidence="1 2">DS1307</strain>
    </source>
</reference>
<comment type="caution">
    <text evidence="1">The sequence shown here is derived from an EMBL/GenBank/DDBJ whole genome shotgun (WGS) entry which is preliminary data.</text>
</comment>
<gene>
    <name evidence="1" type="ORF">J2T09_000672</name>
</gene>
<evidence type="ECO:0000313" key="2">
    <source>
        <dbReference type="Proteomes" id="UP001241472"/>
    </source>
</evidence>
<dbReference type="EMBL" id="JAUSRF010000002">
    <property type="protein sequence ID" value="MDP9835930.1"/>
    <property type="molecule type" value="Genomic_DNA"/>
</dbReference>
<sequence length="65" mass="7293">MYSSMAYPTLDPNELAFLQKFYDDTRAEQGFAGDSLAAQDLAARIILFYQKGARTKIDIERALTA</sequence>
<name>A0ABT9PNB3_9HYPH</name>
<evidence type="ECO:0000313" key="1">
    <source>
        <dbReference type="EMBL" id="MDP9835930.1"/>
    </source>
</evidence>
<protein>
    <submittedName>
        <fullName evidence="1">Uncharacterized protein</fullName>
    </submittedName>
</protein>
<accession>A0ABT9PNB3</accession>
<organism evidence="1 2">
    <name type="scientific">Neorhizobium huautlense</name>
    <dbReference type="NCBI Taxonomy" id="67774"/>
    <lineage>
        <taxon>Bacteria</taxon>
        <taxon>Pseudomonadati</taxon>
        <taxon>Pseudomonadota</taxon>
        <taxon>Alphaproteobacteria</taxon>
        <taxon>Hyphomicrobiales</taxon>
        <taxon>Rhizobiaceae</taxon>
        <taxon>Rhizobium/Agrobacterium group</taxon>
        <taxon>Neorhizobium</taxon>
    </lineage>
</organism>